<reference evidence="1 2" key="1">
    <citation type="submission" date="2021-06" db="EMBL/GenBank/DDBJ databases">
        <title>Caerostris extrusa draft genome.</title>
        <authorList>
            <person name="Kono N."/>
            <person name="Arakawa K."/>
        </authorList>
    </citation>
    <scope>NUCLEOTIDE SEQUENCE [LARGE SCALE GENOMIC DNA]</scope>
</reference>
<feature type="non-terminal residue" evidence="1">
    <location>
        <position position="1"/>
    </location>
</feature>
<name>A0AAV4QWK9_CAEEX</name>
<proteinExistence type="predicted"/>
<evidence type="ECO:0000313" key="1">
    <source>
        <dbReference type="EMBL" id="GIY14423.1"/>
    </source>
</evidence>
<dbReference type="EMBL" id="BPLR01007082">
    <property type="protein sequence ID" value="GIY14423.1"/>
    <property type="molecule type" value="Genomic_DNA"/>
</dbReference>
<dbReference type="Proteomes" id="UP001054945">
    <property type="component" value="Unassembled WGS sequence"/>
</dbReference>
<accession>A0AAV4QWK9</accession>
<keyword evidence="2" id="KW-1185">Reference proteome</keyword>
<sequence>NVAVKSIVNSIQVGKSRDILMDTALDLVSQVWKLDRQLLCLCREWAISRDVFLMDSSRSDNLIVRNDLWVKVSGICKQHSNLKDF</sequence>
<dbReference type="AlphaFoldDB" id="A0AAV4QWK9"/>
<gene>
    <name evidence="1" type="ORF">CEXT_193551</name>
</gene>
<comment type="caution">
    <text evidence="1">The sequence shown here is derived from an EMBL/GenBank/DDBJ whole genome shotgun (WGS) entry which is preliminary data.</text>
</comment>
<organism evidence="1 2">
    <name type="scientific">Caerostris extrusa</name>
    <name type="common">Bark spider</name>
    <name type="synonym">Caerostris bankana</name>
    <dbReference type="NCBI Taxonomy" id="172846"/>
    <lineage>
        <taxon>Eukaryota</taxon>
        <taxon>Metazoa</taxon>
        <taxon>Ecdysozoa</taxon>
        <taxon>Arthropoda</taxon>
        <taxon>Chelicerata</taxon>
        <taxon>Arachnida</taxon>
        <taxon>Araneae</taxon>
        <taxon>Araneomorphae</taxon>
        <taxon>Entelegynae</taxon>
        <taxon>Araneoidea</taxon>
        <taxon>Araneidae</taxon>
        <taxon>Caerostris</taxon>
    </lineage>
</organism>
<protein>
    <submittedName>
        <fullName evidence="1">Uncharacterized protein</fullName>
    </submittedName>
</protein>
<evidence type="ECO:0000313" key="2">
    <source>
        <dbReference type="Proteomes" id="UP001054945"/>
    </source>
</evidence>